<keyword evidence="5 6" id="KW-0472">Membrane</keyword>
<dbReference type="PANTHER" id="PTHR39087:SF2">
    <property type="entry name" value="UPF0104 MEMBRANE PROTEIN MJ1595"/>
    <property type="match status" value="1"/>
</dbReference>
<dbReference type="PANTHER" id="PTHR39087">
    <property type="entry name" value="UPF0104 MEMBRANE PROTEIN MJ1595"/>
    <property type="match status" value="1"/>
</dbReference>
<feature type="transmembrane region" description="Helical" evidence="6">
    <location>
        <begin position="45"/>
        <end position="62"/>
    </location>
</feature>
<evidence type="ECO:0000256" key="6">
    <source>
        <dbReference type="SAM" id="Phobius"/>
    </source>
</evidence>
<dbReference type="Proteomes" id="UP000308181">
    <property type="component" value="Unassembled WGS sequence"/>
</dbReference>
<evidence type="ECO:0000256" key="4">
    <source>
        <dbReference type="ARBA" id="ARBA00022989"/>
    </source>
</evidence>
<feature type="transmembrane region" description="Helical" evidence="6">
    <location>
        <begin position="246"/>
        <end position="265"/>
    </location>
</feature>
<dbReference type="RefSeq" id="WP_136824818.1">
    <property type="nucleotide sequence ID" value="NZ_SWBP01000001.1"/>
</dbReference>
<dbReference type="InterPro" id="IPR022791">
    <property type="entry name" value="L-PG_synthase/AglD"/>
</dbReference>
<keyword evidence="8" id="KW-1185">Reference proteome</keyword>
<dbReference type="GO" id="GO:0005886">
    <property type="term" value="C:plasma membrane"/>
    <property type="evidence" value="ECO:0007669"/>
    <property type="project" value="UniProtKB-SubCell"/>
</dbReference>
<comment type="caution">
    <text evidence="7">The sequence shown here is derived from an EMBL/GenBank/DDBJ whole genome shotgun (WGS) entry which is preliminary data.</text>
</comment>
<feature type="transmembrane region" description="Helical" evidence="6">
    <location>
        <begin position="127"/>
        <end position="145"/>
    </location>
</feature>
<reference evidence="7 8" key="1">
    <citation type="submission" date="2019-04" db="EMBL/GenBank/DDBJ databases">
        <title>Pedobacter sp. AR-3-17 sp. nov., isolated from Arctic soil.</title>
        <authorList>
            <person name="Dahal R.H."/>
            <person name="Kim D.-U."/>
        </authorList>
    </citation>
    <scope>NUCLEOTIDE SEQUENCE [LARGE SCALE GENOMIC DNA]</scope>
    <source>
        <strain evidence="7 8">AR-3-17</strain>
    </source>
</reference>
<evidence type="ECO:0000256" key="5">
    <source>
        <dbReference type="ARBA" id="ARBA00023136"/>
    </source>
</evidence>
<dbReference type="AlphaFoldDB" id="A0A4U1C5F5"/>
<evidence type="ECO:0000313" key="8">
    <source>
        <dbReference type="Proteomes" id="UP000308181"/>
    </source>
</evidence>
<comment type="subcellular location">
    <subcellularLocation>
        <location evidence="1">Cell membrane</location>
        <topology evidence="1">Multi-pass membrane protein</topology>
    </subcellularLocation>
</comment>
<keyword evidence="3 6" id="KW-0812">Transmembrane</keyword>
<gene>
    <name evidence="7" type="ORF">FA046_02715</name>
</gene>
<dbReference type="EMBL" id="SWBP01000001">
    <property type="protein sequence ID" value="TKC00609.1"/>
    <property type="molecule type" value="Genomic_DNA"/>
</dbReference>
<name>A0A4U1C5F5_9SPHI</name>
<keyword evidence="2" id="KW-1003">Cell membrane</keyword>
<dbReference type="Pfam" id="PF03706">
    <property type="entry name" value="LPG_synthase_TM"/>
    <property type="match status" value="1"/>
</dbReference>
<feature type="transmembrane region" description="Helical" evidence="6">
    <location>
        <begin position="297"/>
        <end position="319"/>
    </location>
</feature>
<proteinExistence type="predicted"/>
<feature type="transmembrane region" description="Helical" evidence="6">
    <location>
        <begin position="272"/>
        <end position="291"/>
    </location>
</feature>
<dbReference type="OrthoDB" id="9812094at2"/>
<feature type="transmembrane region" description="Helical" evidence="6">
    <location>
        <begin position="217"/>
        <end position="240"/>
    </location>
</feature>
<evidence type="ECO:0000313" key="7">
    <source>
        <dbReference type="EMBL" id="TKC00609.1"/>
    </source>
</evidence>
<protein>
    <submittedName>
        <fullName evidence="7">Flippase-like domain-containing protein</fullName>
    </submittedName>
</protein>
<evidence type="ECO:0000256" key="3">
    <source>
        <dbReference type="ARBA" id="ARBA00022692"/>
    </source>
</evidence>
<keyword evidence="4 6" id="KW-1133">Transmembrane helix</keyword>
<sequence length="328" mass="36789">MKINLIAIIKYVILFLIGLSIVYFLFKNQYHPDLFADLKSANWNWAFGSAFFVMAAHFFRALRWQLMIASITETKPKLAHTFNALMVGYLINLAVPRAGEIARCAILAKKEKLNMVSLLGTVIAERVIDLLMLLILVLTSLFIYADLLISLFQKLNFSSFLQSDKWLWLVLLLIVFLGLFLFLNYSKGKKGVFIRINRLFNKFKTGVLSVKKINNPFLFVVYTYAIWLFYILSSLIGFNVLQETSILGFSAAILTVIGGSLGMIAPIQGGLGAFHFMVTEVLAILNINKAAGLEYATIIHAAQTLAVIIFGFLGLILGFKINNTAHEK</sequence>
<feature type="transmembrane region" description="Helical" evidence="6">
    <location>
        <begin position="165"/>
        <end position="185"/>
    </location>
</feature>
<accession>A0A4U1C5F5</accession>
<evidence type="ECO:0000256" key="2">
    <source>
        <dbReference type="ARBA" id="ARBA00022475"/>
    </source>
</evidence>
<feature type="transmembrane region" description="Helical" evidence="6">
    <location>
        <begin position="7"/>
        <end position="25"/>
    </location>
</feature>
<evidence type="ECO:0000256" key="1">
    <source>
        <dbReference type="ARBA" id="ARBA00004651"/>
    </source>
</evidence>
<organism evidence="7 8">
    <name type="scientific">Pedobacter cryophilus</name>
    <dbReference type="NCBI Taxonomy" id="2571271"/>
    <lineage>
        <taxon>Bacteria</taxon>
        <taxon>Pseudomonadati</taxon>
        <taxon>Bacteroidota</taxon>
        <taxon>Sphingobacteriia</taxon>
        <taxon>Sphingobacteriales</taxon>
        <taxon>Sphingobacteriaceae</taxon>
        <taxon>Pedobacter</taxon>
    </lineage>
</organism>